<dbReference type="InterPro" id="IPR050927">
    <property type="entry name" value="TRPM"/>
</dbReference>
<dbReference type="EMBL" id="CAJNOK010004655">
    <property type="protein sequence ID" value="CAF0944908.1"/>
    <property type="molecule type" value="Genomic_DNA"/>
</dbReference>
<feature type="domain" description="TRPM SLOG" evidence="1">
    <location>
        <begin position="20"/>
        <end position="200"/>
    </location>
</feature>
<name>A0A8S2I5A5_9BILA</name>
<dbReference type="Proteomes" id="UP000682733">
    <property type="component" value="Unassembled WGS sequence"/>
</dbReference>
<dbReference type="EMBL" id="CAJOBA010004660">
    <property type="protein sequence ID" value="CAF3719607.1"/>
    <property type="molecule type" value="Genomic_DNA"/>
</dbReference>
<organism evidence="3 4">
    <name type="scientific">Didymodactylos carnosus</name>
    <dbReference type="NCBI Taxonomy" id="1234261"/>
    <lineage>
        <taxon>Eukaryota</taxon>
        <taxon>Metazoa</taxon>
        <taxon>Spiralia</taxon>
        <taxon>Gnathifera</taxon>
        <taxon>Rotifera</taxon>
        <taxon>Eurotatoria</taxon>
        <taxon>Bdelloidea</taxon>
        <taxon>Philodinida</taxon>
        <taxon>Philodinidae</taxon>
        <taxon>Didymodactylos</taxon>
    </lineage>
</organism>
<evidence type="ECO:0000313" key="2">
    <source>
        <dbReference type="EMBL" id="CAF0944908.1"/>
    </source>
</evidence>
<dbReference type="InterPro" id="IPR041491">
    <property type="entry name" value="TRPM_SLOG"/>
</dbReference>
<proteinExistence type="predicted"/>
<dbReference type="AlphaFoldDB" id="A0A8S2I5A5"/>
<dbReference type="GO" id="GO:0005886">
    <property type="term" value="C:plasma membrane"/>
    <property type="evidence" value="ECO:0007669"/>
    <property type="project" value="TreeGrafter"/>
</dbReference>
<reference evidence="3" key="1">
    <citation type="submission" date="2021-02" db="EMBL/GenBank/DDBJ databases">
        <authorList>
            <person name="Nowell W R."/>
        </authorList>
    </citation>
    <scope>NUCLEOTIDE SEQUENCE</scope>
</reference>
<gene>
    <name evidence="2" type="ORF">OVA965_LOCUS11836</name>
    <name evidence="3" type="ORF">TMI583_LOCUS11840</name>
</gene>
<evidence type="ECO:0000259" key="1">
    <source>
        <dbReference type="Pfam" id="PF18139"/>
    </source>
</evidence>
<sequence>MHRMGMRTRQSLLFGQFNSKYIRCDIATSFDTLTLLMFNLWNMKRPNLILSVTGGFDSALNIQFEKEFIESVTHVVLGSDAWIFTNGNKNEIGPRLVGETVYKNRLNLLRNQNSDEKNIYAIGVLNWANIKNRHELIQREKTQITERVSLHEQGKFVERKSLNSRQELEPNHTQFILFDDDTREPSYDDRYRAHFVRAVSSGAQRASNSQLN</sequence>
<dbReference type="Proteomes" id="UP000677228">
    <property type="component" value="Unassembled WGS sequence"/>
</dbReference>
<evidence type="ECO:0000313" key="3">
    <source>
        <dbReference type="EMBL" id="CAF3719607.1"/>
    </source>
</evidence>
<evidence type="ECO:0000313" key="4">
    <source>
        <dbReference type="Proteomes" id="UP000682733"/>
    </source>
</evidence>
<accession>A0A8S2I5A5</accession>
<protein>
    <recommendedName>
        <fullName evidence="1">TRPM SLOG domain-containing protein</fullName>
    </recommendedName>
</protein>
<comment type="caution">
    <text evidence="3">The sequence shown here is derived from an EMBL/GenBank/DDBJ whole genome shotgun (WGS) entry which is preliminary data.</text>
</comment>
<dbReference type="GO" id="GO:0099604">
    <property type="term" value="F:ligand-gated calcium channel activity"/>
    <property type="evidence" value="ECO:0007669"/>
    <property type="project" value="TreeGrafter"/>
</dbReference>
<dbReference type="PANTHER" id="PTHR13800:SF12">
    <property type="entry name" value="TRANSIENT RECEPTOR POTENTIAL CATION CHANNEL SUBFAMILY M MEMBER-LIKE 2"/>
    <property type="match status" value="1"/>
</dbReference>
<dbReference type="Pfam" id="PF18139">
    <property type="entry name" value="LSDAT_euk"/>
    <property type="match status" value="1"/>
</dbReference>
<dbReference type="PANTHER" id="PTHR13800">
    <property type="entry name" value="TRANSIENT RECEPTOR POTENTIAL CATION CHANNEL, SUBFAMILY M, MEMBER 6"/>
    <property type="match status" value="1"/>
</dbReference>